<dbReference type="RefSeq" id="WP_210217778.1">
    <property type="nucleotide sequence ID" value="NZ_CP072793.1"/>
</dbReference>
<dbReference type="EMBL" id="CP072793">
    <property type="protein sequence ID" value="QTR52222.1"/>
    <property type="molecule type" value="Genomic_DNA"/>
</dbReference>
<dbReference type="InterPro" id="IPR025159">
    <property type="entry name" value="AbiEi_N"/>
</dbReference>
<dbReference type="KEGG" id="tun:J9260_10765"/>
<evidence type="ECO:0000259" key="1">
    <source>
        <dbReference type="Pfam" id="PF13338"/>
    </source>
</evidence>
<dbReference type="Proteomes" id="UP000672009">
    <property type="component" value="Chromosome"/>
</dbReference>
<sequence>MMQPLQQLGMALRTLADSEHYLFTQSDLSSLFPQHNPATLAVLLSRAVHSGVLQRVCRGIYVYPDVYTNHGLLLYHSAARLRASEFNYISLESALSDAGIISQLPLNWITLMSSGRNRIVDCGTWGHIEFIHTRRAAAAVAPLLTWDTRCHLWRANVSLALQDMKYTRRNTDLIDWEVAHEFV</sequence>
<name>A0A975IG04_9GAMM</name>
<dbReference type="Pfam" id="PF13338">
    <property type="entry name" value="AbiEi_4"/>
    <property type="match status" value="1"/>
</dbReference>
<accession>A0A975IG04</accession>
<keyword evidence="3" id="KW-1185">Reference proteome</keyword>
<gene>
    <name evidence="2" type="ORF">J9260_10765</name>
</gene>
<evidence type="ECO:0000313" key="2">
    <source>
        <dbReference type="EMBL" id="QTR52222.1"/>
    </source>
</evidence>
<dbReference type="InterPro" id="IPR059220">
    <property type="entry name" value="AbiEi"/>
</dbReference>
<evidence type="ECO:0000313" key="3">
    <source>
        <dbReference type="Proteomes" id="UP000672009"/>
    </source>
</evidence>
<protein>
    <submittedName>
        <fullName evidence="2">Type IV toxin-antitoxin system AbiEi family antitoxin domain-containing protein</fullName>
    </submittedName>
</protein>
<proteinExistence type="predicted"/>
<dbReference type="AlphaFoldDB" id="A0A975IG04"/>
<dbReference type="NCBIfam" id="NF047376">
    <property type="entry name" value="TAA_AbiEi"/>
    <property type="match status" value="1"/>
</dbReference>
<organism evidence="2 3">
    <name type="scientific">Thiothrix unzii</name>
    <dbReference type="NCBI Taxonomy" id="111769"/>
    <lineage>
        <taxon>Bacteria</taxon>
        <taxon>Pseudomonadati</taxon>
        <taxon>Pseudomonadota</taxon>
        <taxon>Gammaproteobacteria</taxon>
        <taxon>Thiotrichales</taxon>
        <taxon>Thiotrichaceae</taxon>
        <taxon>Thiothrix</taxon>
    </lineage>
</organism>
<feature type="domain" description="AbiEi antitoxin N-terminal" evidence="1">
    <location>
        <begin position="11"/>
        <end position="64"/>
    </location>
</feature>
<reference evidence="2" key="1">
    <citation type="submission" date="2021-04" db="EMBL/GenBank/DDBJ databases">
        <title>Genomics, taxonomy and metabolism of representatives of sulfur bacteria of the genus Thiothrix: Thiothrix fructosivorans QT, Thiothrix unzii A1T and three new species, Thiothrix subterranea sp. nov., Thiothrix litoralis sp. nov. and 'Candidatus Thiothrix anitrata' sp. nov.</title>
        <authorList>
            <person name="Ravin N.V."/>
            <person name="Smolyakov D."/>
            <person name="Rudenko T.S."/>
            <person name="Mardanov A.V."/>
            <person name="Beletsky A.V."/>
            <person name="Markov N.D."/>
            <person name="Fomenkov A.I."/>
            <person name="Roberts R.J."/>
            <person name="Karnachuk O.V."/>
            <person name="Novikov A."/>
            <person name="Grabovich M.Y."/>
        </authorList>
    </citation>
    <scope>NUCLEOTIDE SEQUENCE</scope>
    <source>
        <strain evidence="2">A1</strain>
    </source>
</reference>